<evidence type="ECO:0000313" key="5">
    <source>
        <dbReference type="EMBL" id="MCC2135580.1"/>
    </source>
</evidence>
<dbReference type="EMBL" id="JAJEQC010000001">
    <property type="protein sequence ID" value="MCC2135580.1"/>
    <property type="molecule type" value="Genomic_DNA"/>
</dbReference>
<dbReference type="RefSeq" id="WP_308448219.1">
    <property type="nucleotide sequence ID" value="NZ_JAJEQC010000001.1"/>
</dbReference>
<feature type="domain" description="Transketolase N-terminal" evidence="4">
    <location>
        <begin position="10"/>
        <end position="266"/>
    </location>
</feature>
<dbReference type="SUPFAM" id="SSF52518">
    <property type="entry name" value="Thiamin diphosphate-binding fold (THDP-binding)"/>
    <property type="match status" value="1"/>
</dbReference>
<comment type="caution">
    <text evidence="5">The sequence shown here is derived from an EMBL/GenBank/DDBJ whole genome shotgun (WGS) entry which is preliminary data.</text>
</comment>
<reference evidence="5" key="1">
    <citation type="submission" date="2021-10" db="EMBL/GenBank/DDBJ databases">
        <title>Anaerobic single-cell dispensing facilitates the cultivation of human gut bacteria.</title>
        <authorList>
            <person name="Afrizal A."/>
        </authorList>
    </citation>
    <scope>NUCLEOTIDE SEQUENCE</scope>
    <source>
        <strain evidence="5">CLA-AA-H250</strain>
    </source>
</reference>
<evidence type="ECO:0000313" key="6">
    <source>
        <dbReference type="Proteomes" id="UP001199424"/>
    </source>
</evidence>
<accession>A0AAE3AIV2</accession>
<name>A0AAE3AIV2_9FIRM</name>
<protein>
    <submittedName>
        <fullName evidence="5">Transketolase</fullName>
    </submittedName>
</protein>
<keyword evidence="3" id="KW-0786">Thiamine pyrophosphate</keyword>
<dbReference type="InterPro" id="IPR005474">
    <property type="entry name" value="Transketolase_N"/>
</dbReference>
<evidence type="ECO:0000256" key="2">
    <source>
        <dbReference type="ARBA" id="ARBA00007131"/>
    </source>
</evidence>
<dbReference type="InterPro" id="IPR029061">
    <property type="entry name" value="THDP-binding"/>
</dbReference>
<comment type="cofactor">
    <cofactor evidence="1">
        <name>thiamine diphosphate</name>
        <dbReference type="ChEBI" id="CHEBI:58937"/>
    </cofactor>
</comment>
<dbReference type="CDD" id="cd02012">
    <property type="entry name" value="TPP_TK"/>
    <property type="match status" value="1"/>
</dbReference>
<keyword evidence="6" id="KW-1185">Reference proteome</keyword>
<gene>
    <name evidence="5" type="ORF">LKD31_00915</name>
</gene>
<evidence type="ECO:0000256" key="3">
    <source>
        <dbReference type="ARBA" id="ARBA00023052"/>
    </source>
</evidence>
<dbReference type="Pfam" id="PF00456">
    <property type="entry name" value="Transketolase_N"/>
    <property type="match status" value="1"/>
</dbReference>
<dbReference type="AlphaFoldDB" id="A0AAE3AIV2"/>
<evidence type="ECO:0000256" key="1">
    <source>
        <dbReference type="ARBA" id="ARBA00001964"/>
    </source>
</evidence>
<sequence length="278" mass="30851">MEKKNEFTNEELAQAVRWDIIEMIYRAGMGHPGSSLSCVEILVALYLGGVMNVDPQNPDWPERDRFVLSKGHASPALYSVLARRGFFPRETLSTFRKTGSMLTAYPDMSTPGVDMESGSLGNGISTAVGMAISAKLRGCSYKTYCVLGDGELQEGIVWEAAMCAAHHNLDNLIAFVDRNRLQITGTVADVMDISPLEEKWHGFGWNVITINGHNFDEIYAAIELAQRHQGSPTVIIANTVKGKGVSYMENVLKWHRSVISDEQYQQAITEIHAREELI</sequence>
<dbReference type="Gene3D" id="3.40.50.970">
    <property type="match status" value="1"/>
</dbReference>
<evidence type="ECO:0000259" key="4">
    <source>
        <dbReference type="Pfam" id="PF00456"/>
    </source>
</evidence>
<proteinExistence type="inferred from homology"/>
<dbReference type="PANTHER" id="PTHR47514">
    <property type="entry name" value="TRANSKETOLASE N-TERMINAL SECTION-RELATED"/>
    <property type="match status" value="1"/>
</dbReference>
<dbReference type="PANTHER" id="PTHR47514:SF1">
    <property type="entry name" value="TRANSKETOLASE N-TERMINAL SECTION-RELATED"/>
    <property type="match status" value="1"/>
</dbReference>
<organism evidence="5 6">
    <name type="scientific">Hominenteromicrobium mulieris</name>
    <dbReference type="NCBI Taxonomy" id="2885357"/>
    <lineage>
        <taxon>Bacteria</taxon>
        <taxon>Bacillati</taxon>
        <taxon>Bacillota</taxon>
        <taxon>Clostridia</taxon>
        <taxon>Eubacteriales</taxon>
        <taxon>Oscillospiraceae</taxon>
        <taxon>Hominenteromicrobium</taxon>
    </lineage>
</organism>
<dbReference type="Proteomes" id="UP001199424">
    <property type="component" value="Unassembled WGS sequence"/>
</dbReference>
<comment type="similarity">
    <text evidence="2">Belongs to the transketolase family.</text>
</comment>